<evidence type="ECO:0000256" key="10">
    <source>
        <dbReference type="ARBA" id="ARBA00023277"/>
    </source>
</evidence>
<keyword evidence="8" id="KW-0472">Membrane</keyword>
<dbReference type="InParanoid" id="A0A1S3GWV1"/>
<feature type="region of interest" description="Disordered" evidence="12">
    <location>
        <begin position="1"/>
        <end position="69"/>
    </location>
</feature>
<dbReference type="Proteomes" id="UP000081671">
    <property type="component" value="Unplaced"/>
</dbReference>
<dbReference type="InterPro" id="IPR005331">
    <property type="entry name" value="Sulfotransferase"/>
</dbReference>
<evidence type="ECO:0000256" key="8">
    <source>
        <dbReference type="ARBA" id="ARBA00023136"/>
    </source>
</evidence>
<keyword evidence="13" id="KW-1185">Reference proteome</keyword>
<organism evidence="13 14">
    <name type="scientific">Dipodomys ordii</name>
    <name type="common">Ord's kangaroo rat</name>
    <dbReference type="NCBI Taxonomy" id="10020"/>
    <lineage>
        <taxon>Eukaryota</taxon>
        <taxon>Metazoa</taxon>
        <taxon>Chordata</taxon>
        <taxon>Craniata</taxon>
        <taxon>Vertebrata</taxon>
        <taxon>Euteleostomi</taxon>
        <taxon>Mammalia</taxon>
        <taxon>Eutheria</taxon>
        <taxon>Euarchontoglires</taxon>
        <taxon>Glires</taxon>
        <taxon>Rodentia</taxon>
        <taxon>Castorimorpha</taxon>
        <taxon>Heteromyidae</taxon>
        <taxon>Dipodomyinae</taxon>
        <taxon>Dipodomys</taxon>
    </lineage>
</organism>
<dbReference type="OrthoDB" id="2019940at2759"/>
<evidence type="ECO:0000256" key="7">
    <source>
        <dbReference type="ARBA" id="ARBA00023034"/>
    </source>
</evidence>
<evidence type="ECO:0000256" key="4">
    <source>
        <dbReference type="ARBA" id="ARBA00022692"/>
    </source>
</evidence>
<keyword evidence="7 11" id="KW-0333">Golgi apparatus</keyword>
<keyword evidence="4" id="KW-0812">Transmembrane</keyword>
<proteinExistence type="inferred from homology"/>
<protein>
    <recommendedName>
        <fullName evidence="11">Carbohydrate sulfotransferase</fullName>
        <ecNumber evidence="11">2.8.2.-</ecNumber>
    </recommendedName>
</protein>
<evidence type="ECO:0000256" key="5">
    <source>
        <dbReference type="ARBA" id="ARBA00022968"/>
    </source>
</evidence>
<dbReference type="PANTHER" id="PTHR12137:SF60">
    <property type="entry name" value="CARBOHYDRATE SULFOTRANSFERASE 13"/>
    <property type="match status" value="1"/>
</dbReference>
<dbReference type="GO" id="GO:0008146">
    <property type="term" value="F:sulfotransferase activity"/>
    <property type="evidence" value="ECO:0007669"/>
    <property type="project" value="InterPro"/>
</dbReference>
<keyword evidence="3 11" id="KW-0808">Transferase</keyword>
<keyword evidence="5 11" id="KW-0735">Signal-anchor</keyword>
<evidence type="ECO:0000256" key="6">
    <source>
        <dbReference type="ARBA" id="ARBA00022989"/>
    </source>
</evidence>
<keyword evidence="9 11" id="KW-0325">Glycoprotein</keyword>
<name>A0A1S3GWV1_DIPOR</name>
<evidence type="ECO:0000256" key="9">
    <source>
        <dbReference type="ARBA" id="ARBA00023180"/>
    </source>
</evidence>
<comment type="subcellular location">
    <subcellularLocation>
        <location evidence="1 11">Golgi apparatus membrane</location>
        <topology evidence="1 11">Single-pass type II membrane protein</topology>
    </subcellularLocation>
</comment>
<evidence type="ECO:0000256" key="1">
    <source>
        <dbReference type="ARBA" id="ARBA00004323"/>
    </source>
</evidence>
<dbReference type="PANTHER" id="PTHR12137">
    <property type="entry name" value="CARBOHYDRATE SULFOTRANSFERASE"/>
    <property type="match status" value="1"/>
</dbReference>
<evidence type="ECO:0000313" key="13">
    <source>
        <dbReference type="Proteomes" id="UP000081671"/>
    </source>
</evidence>
<evidence type="ECO:0000313" key="14">
    <source>
        <dbReference type="RefSeq" id="XP_012893165.1"/>
    </source>
</evidence>
<gene>
    <name evidence="14" type="primary">LOC106002969</name>
</gene>
<sequence>PAPLTPPPRPLWSAGPAPLTPPPRPLSSAGPAPLTPPPRCGPQAPRRSRPLPARCRPQAPRSALAEVHRQRRDLLRQACSRHSRRPRALRPEELRHVLVDDAHGLLYCYVPKVACTNWKRVLLALRARAHGDTRDDPRAIPAREAHAPGRLPSLADFRPSNIHRRLLNYLTFLYVHDPFQRLLSAYFRKFARRCI</sequence>
<dbReference type="GeneID" id="106002969"/>
<dbReference type="RefSeq" id="XP_012893165.1">
    <property type="nucleotide sequence ID" value="XM_013037711.1"/>
</dbReference>
<dbReference type="Pfam" id="PF03567">
    <property type="entry name" value="Sulfotransfer_2"/>
    <property type="match status" value="1"/>
</dbReference>
<dbReference type="GO" id="GO:0000139">
    <property type="term" value="C:Golgi membrane"/>
    <property type="evidence" value="ECO:0007669"/>
    <property type="project" value="UniProtKB-SubCell"/>
</dbReference>
<evidence type="ECO:0000256" key="12">
    <source>
        <dbReference type="SAM" id="MobiDB-lite"/>
    </source>
</evidence>
<comment type="similarity">
    <text evidence="2 11">Belongs to the sulfotransferase 2 family.</text>
</comment>
<accession>A0A1S3GWV1</accession>
<evidence type="ECO:0000256" key="3">
    <source>
        <dbReference type="ARBA" id="ARBA00022679"/>
    </source>
</evidence>
<keyword evidence="10 11" id="KW-0119">Carbohydrate metabolism</keyword>
<feature type="non-terminal residue" evidence="14">
    <location>
        <position position="1"/>
    </location>
</feature>
<dbReference type="InterPro" id="IPR018011">
    <property type="entry name" value="Carb_sulfotrans_8-10"/>
</dbReference>
<dbReference type="KEGG" id="dord:106002969"/>
<reference evidence="14" key="1">
    <citation type="submission" date="2025-08" db="UniProtKB">
        <authorList>
            <consortium name="RefSeq"/>
        </authorList>
    </citation>
    <scope>IDENTIFICATION</scope>
    <source>
        <tissue evidence="14">Kidney</tissue>
    </source>
</reference>
<dbReference type="GO" id="GO:0030166">
    <property type="term" value="P:proteoglycan biosynthetic process"/>
    <property type="evidence" value="ECO:0007669"/>
    <property type="project" value="TreeGrafter"/>
</dbReference>
<dbReference type="EC" id="2.8.2.-" evidence="11"/>
<evidence type="ECO:0000256" key="11">
    <source>
        <dbReference type="RuleBase" id="RU364020"/>
    </source>
</evidence>
<evidence type="ECO:0000256" key="2">
    <source>
        <dbReference type="ARBA" id="ARBA00006339"/>
    </source>
</evidence>
<feature type="compositionally biased region" description="Pro residues" evidence="12">
    <location>
        <begin position="1"/>
        <end position="10"/>
    </location>
</feature>
<dbReference type="GO" id="GO:0016051">
    <property type="term" value="P:carbohydrate biosynthetic process"/>
    <property type="evidence" value="ECO:0007669"/>
    <property type="project" value="InterPro"/>
</dbReference>
<keyword evidence="6" id="KW-1133">Transmembrane helix</keyword>
<dbReference type="AlphaFoldDB" id="A0A1S3GWV1"/>